<reference evidence="1" key="1">
    <citation type="submission" date="2014-05" db="EMBL/GenBank/DDBJ databases">
        <title>The transcriptome of the halophilic microalga Tetraselmis sp. GSL018 isolated from the Great Salt Lake, Utah.</title>
        <authorList>
            <person name="Jinkerson R.E."/>
            <person name="D'Adamo S."/>
            <person name="Posewitz M.C."/>
        </authorList>
    </citation>
    <scope>NUCLEOTIDE SEQUENCE</scope>
    <source>
        <strain evidence="1">GSL018</strain>
    </source>
</reference>
<sequence>RQWPPTCPDDRLHVVSISAIITPVQSPSYNNLCNDNDLRLVQRISSM</sequence>
<protein>
    <submittedName>
        <fullName evidence="1">Uncharacterized protein</fullName>
    </submittedName>
</protein>
<dbReference type="EMBL" id="GBEZ01009643">
    <property type="protein sequence ID" value="JAC75960.1"/>
    <property type="molecule type" value="Transcribed_RNA"/>
</dbReference>
<name>A0A061RZ51_9CHLO</name>
<gene>
    <name evidence="1" type="ORF">TSPGSL018_21583</name>
</gene>
<dbReference type="AlphaFoldDB" id="A0A061RZ51"/>
<accession>A0A061RZ51</accession>
<proteinExistence type="predicted"/>
<organism evidence="1">
    <name type="scientific">Tetraselmis sp. GSL018</name>
    <dbReference type="NCBI Taxonomy" id="582737"/>
    <lineage>
        <taxon>Eukaryota</taxon>
        <taxon>Viridiplantae</taxon>
        <taxon>Chlorophyta</taxon>
        <taxon>core chlorophytes</taxon>
        <taxon>Chlorodendrophyceae</taxon>
        <taxon>Chlorodendrales</taxon>
        <taxon>Chlorodendraceae</taxon>
        <taxon>Tetraselmis</taxon>
    </lineage>
</organism>
<evidence type="ECO:0000313" key="1">
    <source>
        <dbReference type="EMBL" id="JAC75960.1"/>
    </source>
</evidence>
<feature type="non-terminal residue" evidence="1">
    <location>
        <position position="1"/>
    </location>
</feature>